<sequence>MRIHFRHLMLYEFRKGSSVTIWPYQKNGKKLYNERGITFFHETERYVNNLNIYNRSKNGTNLWDDLIQCGAVRAYFWLLHTETKRPEGDKKFVTASALYRVSCKECNTRKWGVAGVTLNNFFLYQNVG</sequence>
<evidence type="ECO:0000313" key="2">
    <source>
        <dbReference type="Proteomes" id="UP000053825"/>
    </source>
</evidence>
<dbReference type="AlphaFoldDB" id="A0A0L7QT61"/>
<gene>
    <name evidence="1" type="ORF">WH47_06165</name>
</gene>
<keyword evidence="2" id="KW-1185">Reference proteome</keyword>
<protein>
    <submittedName>
        <fullName evidence="1">Uncharacterized protein</fullName>
    </submittedName>
</protein>
<reference evidence="1 2" key="1">
    <citation type="submission" date="2015-07" db="EMBL/GenBank/DDBJ databases">
        <title>The genome of Habropoda laboriosa.</title>
        <authorList>
            <person name="Pan H."/>
            <person name="Kapheim K."/>
        </authorList>
    </citation>
    <scope>NUCLEOTIDE SEQUENCE [LARGE SCALE GENOMIC DNA]</scope>
    <source>
        <strain evidence="1">0110345459</strain>
    </source>
</reference>
<accession>A0A0L7QT61</accession>
<proteinExistence type="predicted"/>
<organism evidence="1 2">
    <name type="scientific">Habropoda laboriosa</name>
    <dbReference type="NCBI Taxonomy" id="597456"/>
    <lineage>
        <taxon>Eukaryota</taxon>
        <taxon>Metazoa</taxon>
        <taxon>Ecdysozoa</taxon>
        <taxon>Arthropoda</taxon>
        <taxon>Hexapoda</taxon>
        <taxon>Insecta</taxon>
        <taxon>Pterygota</taxon>
        <taxon>Neoptera</taxon>
        <taxon>Endopterygota</taxon>
        <taxon>Hymenoptera</taxon>
        <taxon>Apocrita</taxon>
        <taxon>Aculeata</taxon>
        <taxon>Apoidea</taxon>
        <taxon>Anthophila</taxon>
        <taxon>Apidae</taxon>
        <taxon>Habropoda</taxon>
    </lineage>
</organism>
<dbReference type="EMBL" id="KQ414754">
    <property type="protein sequence ID" value="KOC61827.1"/>
    <property type="molecule type" value="Genomic_DNA"/>
</dbReference>
<dbReference type="Proteomes" id="UP000053825">
    <property type="component" value="Unassembled WGS sequence"/>
</dbReference>
<evidence type="ECO:0000313" key="1">
    <source>
        <dbReference type="EMBL" id="KOC61827.1"/>
    </source>
</evidence>
<name>A0A0L7QT61_9HYME</name>